<accession>A0A8J2PSR7</accession>
<dbReference type="Proteomes" id="UP000708208">
    <property type="component" value="Unassembled WGS sequence"/>
</dbReference>
<sequence>MPCSVELKLEELSTKAISKVPPGPWLDELRRENISISDVGIGSSGVEILIGADAVGKLMTGRILHLKSGLVAIETKLGWTLMGEIPGRDGLDSATLMVNSLLNTDSCLQNLWQLEAIGIRDPVEVSNRKDLERAATEHFR</sequence>
<evidence type="ECO:0000313" key="2">
    <source>
        <dbReference type="Proteomes" id="UP000708208"/>
    </source>
</evidence>
<proteinExistence type="predicted"/>
<evidence type="ECO:0008006" key="3">
    <source>
        <dbReference type="Google" id="ProtNLM"/>
    </source>
</evidence>
<keyword evidence="2" id="KW-1185">Reference proteome</keyword>
<protein>
    <recommendedName>
        <fullName evidence="3">Peptidase aspartic putative domain-containing protein</fullName>
    </recommendedName>
</protein>
<feature type="non-terminal residue" evidence="1">
    <location>
        <position position="1"/>
    </location>
</feature>
<comment type="caution">
    <text evidence="1">The sequence shown here is derived from an EMBL/GenBank/DDBJ whole genome shotgun (WGS) entry which is preliminary data.</text>
</comment>
<reference evidence="1" key="1">
    <citation type="submission" date="2021-06" db="EMBL/GenBank/DDBJ databases">
        <authorList>
            <person name="Hodson N. C."/>
            <person name="Mongue J. A."/>
            <person name="Jaron S. K."/>
        </authorList>
    </citation>
    <scope>NUCLEOTIDE SEQUENCE</scope>
</reference>
<name>A0A8J2PSR7_9HEXA</name>
<dbReference type="EMBL" id="CAJVCH010539471">
    <property type="protein sequence ID" value="CAG7826346.1"/>
    <property type="molecule type" value="Genomic_DNA"/>
</dbReference>
<evidence type="ECO:0000313" key="1">
    <source>
        <dbReference type="EMBL" id="CAG7826346.1"/>
    </source>
</evidence>
<dbReference type="OrthoDB" id="416987at2759"/>
<organism evidence="1 2">
    <name type="scientific">Allacma fusca</name>
    <dbReference type="NCBI Taxonomy" id="39272"/>
    <lineage>
        <taxon>Eukaryota</taxon>
        <taxon>Metazoa</taxon>
        <taxon>Ecdysozoa</taxon>
        <taxon>Arthropoda</taxon>
        <taxon>Hexapoda</taxon>
        <taxon>Collembola</taxon>
        <taxon>Symphypleona</taxon>
        <taxon>Sminthuridae</taxon>
        <taxon>Allacma</taxon>
    </lineage>
</organism>
<gene>
    <name evidence="1" type="ORF">AFUS01_LOCUS36401</name>
</gene>
<dbReference type="AlphaFoldDB" id="A0A8J2PSR7"/>